<protein>
    <submittedName>
        <fullName evidence="1">Uncharacterized protein</fullName>
    </submittedName>
</protein>
<dbReference type="RefSeq" id="YP_010678317.1">
    <property type="nucleotide sequence ID" value="NC_071033.1"/>
</dbReference>
<reference evidence="1" key="1">
    <citation type="submission" date="2021-11" db="EMBL/GenBank/DDBJ databases">
        <authorList>
            <person name="Furlong K.P."/>
            <person name="Ghanmi N."/>
            <person name="Islam M.S."/>
            <person name="Jung D."/>
            <person name="Madani M.T."/>
            <person name="Petrova A."/>
            <person name="Ristovski M."/>
            <person name="Salikini A."/>
            <person name="Uppal M."/>
            <person name="Tran A."/>
            <person name="Tremblay V."/>
            <person name="Williams E."/>
            <person name="Giles L."/>
            <person name="McCarthy L."/>
            <person name="Wheaton K.A."/>
            <person name="Chan K."/>
            <person name="Rudner A.D."/>
            <person name="Beyer A.R."/>
            <person name="Chong R.A."/>
            <person name="Edgington N.P."/>
            <person name="Freise A.C."/>
            <person name="Garcia Costas A.M."/>
            <person name="Gibb B.P."/>
            <person name="Klyczek K.K."/>
            <person name="Swerdlow S.J."/>
            <person name="Garlena R.A."/>
            <person name="Russell D.A."/>
            <person name="Jacobs-Sera D."/>
            <person name="Hatfull G.F."/>
        </authorList>
    </citation>
    <scope>NUCLEOTIDE SEQUENCE</scope>
</reference>
<proteinExistence type="predicted"/>
<dbReference type="GeneID" id="77954710"/>
<organism evidence="1 2">
    <name type="scientific">Arthrobacter phage Crewmate</name>
    <dbReference type="NCBI Taxonomy" id="2832317"/>
    <lineage>
        <taxon>Viruses</taxon>
        <taxon>Duplodnaviria</taxon>
        <taxon>Heunggongvirae</taxon>
        <taxon>Uroviricota</taxon>
        <taxon>Caudoviricetes</taxon>
        <taxon>Casidaviridae</taxon>
        <taxon>Manhattanvirus</taxon>
        <taxon>Manhattanvirus crewmate</taxon>
    </lineage>
</organism>
<accession>A0AA48Y3N0</accession>
<evidence type="ECO:0000313" key="1">
    <source>
        <dbReference type="EMBL" id="UIW13317.1"/>
    </source>
</evidence>
<keyword evidence="2" id="KW-1185">Reference proteome</keyword>
<dbReference type="EMBL" id="OL549189">
    <property type="protein sequence ID" value="UIW13317.1"/>
    <property type="molecule type" value="Genomic_DNA"/>
</dbReference>
<evidence type="ECO:0000313" key="2">
    <source>
        <dbReference type="Proteomes" id="UP001200761"/>
    </source>
</evidence>
<dbReference type="Proteomes" id="UP001200761">
    <property type="component" value="Segment"/>
</dbReference>
<sequence length="114" mass="12122">MISIPLDAYLQILRSMSTEDHPFQGHATHAAELGEAASEMAHAVAKFIDVARVSIGYEAGRSTLEDLVHTFPVSEAPQSPEEELAAALAALFGRLPEGAFDEATDGEEADGKNN</sequence>
<gene>
    <name evidence="1" type="primary">66</name>
    <name evidence="1" type="ORF">SEA_CREWMATE_66</name>
</gene>
<name>A0AA48Y3N0_9CAUD</name>
<dbReference type="KEGG" id="vg:77954710"/>